<dbReference type="EMBL" id="LSRX01001282">
    <property type="protein sequence ID" value="OLP81410.1"/>
    <property type="molecule type" value="Genomic_DNA"/>
</dbReference>
<evidence type="ECO:0000256" key="1">
    <source>
        <dbReference type="SAM" id="Coils"/>
    </source>
</evidence>
<reference evidence="3 4" key="1">
    <citation type="submission" date="2016-02" db="EMBL/GenBank/DDBJ databases">
        <title>Genome analysis of coral dinoflagellate symbionts highlights evolutionary adaptations to a symbiotic lifestyle.</title>
        <authorList>
            <person name="Aranda M."/>
            <person name="Li Y."/>
            <person name="Liew Y.J."/>
            <person name="Baumgarten S."/>
            <person name="Simakov O."/>
            <person name="Wilson M."/>
            <person name="Piel J."/>
            <person name="Ashoor H."/>
            <person name="Bougouffa S."/>
            <person name="Bajic V.B."/>
            <person name="Ryu T."/>
            <person name="Ravasi T."/>
            <person name="Bayer T."/>
            <person name="Micklem G."/>
            <person name="Kim H."/>
            <person name="Bhak J."/>
            <person name="Lajeunesse T.C."/>
            <person name="Voolstra C.R."/>
        </authorList>
    </citation>
    <scope>NUCLEOTIDE SEQUENCE [LARGE SCALE GENOMIC DNA]</scope>
    <source>
        <strain evidence="3 4">CCMP2467</strain>
    </source>
</reference>
<sequence>MNSNAASARCYRYHFFDVVREHVAHMDDDKKDWYEEKWDEETEEAENDVAGLSLSFLTVQATQTQRAFFASTWQLSDLEGLVFFLLSLAVLNFSERLLEDAVSLTRASSMGLPNSQEQSKRCDGNCQLCVLQMQQCEETTEGILNVCDFCQRYLWELANEQIVLASGAVTPGIAMLGPAVSWEQFDLDIAAQITGTPGRLRLRAIATIMTLRSQPGHCQCVVTSGLISQTLASTELDRRDMVPRPRLAECIKEAKNQAEELTRKAAAKSIALFLSVASFLMIFVLDKVEDNHLFGQDSEVAEGATEKMISGPPLISKMIMSVILVLIVFPAWRIYILPMEMELSEEMTEEGAQKAVLKQYAQQHFDLFLEKERDDLDRAHLLMKRTAHGLQHPGHGVPSGLKHLMVTSSGIEEEKKKRRNAGHQTLAVSIVVWYLNVTFDAWLRMDLVDSKERKRKAPAEQLARLTAHESQPASSWHDAKRCLELLGFYCHKLRDVQQKCCIKLSSVVASQCSHVVLGRTEQMQKDIRFLHYRTSH</sequence>
<evidence type="ECO:0000313" key="4">
    <source>
        <dbReference type="Proteomes" id="UP000186817"/>
    </source>
</evidence>
<organism evidence="3 4">
    <name type="scientific">Symbiodinium microadriaticum</name>
    <name type="common">Dinoflagellate</name>
    <name type="synonym">Zooxanthella microadriatica</name>
    <dbReference type="NCBI Taxonomy" id="2951"/>
    <lineage>
        <taxon>Eukaryota</taxon>
        <taxon>Sar</taxon>
        <taxon>Alveolata</taxon>
        <taxon>Dinophyceae</taxon>
        <taxon>Suessiales</taxon>
        <taxon>Symbiodiniaceae</taxon>
        <taxon>Symbiodinium</taxon>
    </lineage>
</organism>
<name>A0A1Q9CEQ6_SYMMI</name>
<feature type="transmembrane region" description="Helical" evidence="2">
    <location>
        <begin position="425"/>
        <end position="443"/>
    </location>
</feature>
<keyword evidence="2" id="KW-0812">Transmembrane</keyword>
<comment type="caution">
    <text evidence="3">The sequence shown here is derived from an EMBL/GenBank/DDBJ whole genome shotgun (WGS) entry which is preliminary data.</text>
</comment>
<keyword evidence="2" id="KW-0472">Membrane</keyword>
<protein>
    <submittedName>
        <fullName evidence="3">Uncharacterized protein</fullName>
    </submittedName>
</protein>
<accession>A0A1Q9CEQ6</accession>
<feature type="transmembrane region" description="Helical" evidence="2">
    <location>
        <begin position="265"/>
        <end position="285"/>
    </location>
</feature>
<feature type="coiled-coil region" evidence="1">
    <location>
        <begin position="244"/>
        <end position="271"/>
    </location>
</feature>
<keyword evidence="1" id="KW-0175">Coiled coil</keyword>
<feature type="transmembrane region" description="Helical" evidence="2">
    <location>
        <begin position="318"/>
        <end position="337"/>
    </location>
</feature>
<evidence type="ECO:0000313" key="3">
    <source>
        <dbReference type="EMBL" id="OLP81410.1"/>
    </source>
</evidence>
<gene>
    <name evidence="3" type="ORF">AK812_SmicGene38052</name>
</gene>
<dbReference type="OrthoDB" id="424856at2759"/>
<dbReference type="AlphaFoldDB" id="A0A1Q9CEQ6"/>
<keyword evidence="4" id="KW-1185">Reference proteome</keyword>
<keyword evidence="2" id="KW-1133">Transmembrane helix</keyword>
<proteinExistence type="predicted"/>
<evidence type="ECO:0000256" key="2">
    <source>
        <dbReference type="SAM" id="Phobius"/>
    </source>
</evidence>
<dbReference type="Proteomes" id="UP000186817">
    <property type="component" value="Unassembled WGS sequence"/>
</dbReference>